<protein>
    <recommendedName>
        <fullName evidence="3">Lipocalin family protein</fullName>
    </recommendedName>
</protein>
<keyword evidence="2" id="KW-1185">Reference proteome</keyword>
<reference evidence="1 2" key="1">
    <citation type="submission" date="2019-07" db="EMBL/GenBank/DDBJ databases">
        <title>The draft genome sequence of Aquimarina algiphila M91.</title>
        <authorList>
            <person name="Meng X."/>
        </authorList>
    </citation>
    <scope>NUCLEOTIDE SEQUENCE [LARGE SCALE GENOMIC DNA]</scope>
    <source>
        <strain evidence="1 2">M91</strain>
    </source>
</reference>
<dbReference type="EMBL" id="VLNR01000017">
    <property type="protein sequence ID" value="TSE09069.1"/>
    <property type="molecule type" value="Genomic_DNA"/>
</dbReference>
<evidence type="ECO:0008006" key="3">
    <source>
        <dbReference type="Google" id="ProtNLM"/>
    </source>
</evidence>
<proteinExistence type="predicted"/>
<evidence type="ECO:0000313" key="2">
    <source>
        <dbReference type="Proteomes" id="UP000318833"/>
    </source>
</evidence>
<dbReference type="RefSeq" id="WP_109438487.1">
    <property type="nucleotide sequence ID" value="NZ_CANLFO010000021.1"/>
</dbReference>
<comment type="caution">
    <text evidence="1">The sequence shown here is derived from an EMBL/GenBank/DDBJ whole genome shotgun (WGS) entry which is preliminary data.</text>
</comment>
<dbReference type="Proteomes" id="UP000318833">
    <property type="component" value="Unassembled WGS sequence"/>
</dbReference>
<sequence length="131" mass="15088">MKLKNILFLLIALSLTGCKSNDILWLNGQWEGVGCQLDFEETYTWSINLNINATKKLFNIEYPSLKCNGNWELIDYSNGRAIFSELIIENTNACIEKGKVILTKVDENHISFSYYILNENEVVAFSTLRRK</sequence>
<gene>
    <name evidence="1" type="ORF">FOF46_10335</name>
</gene>
<name>A0A554VLN0_9FLAO</name>
<dbReference type="PROSITE" id="PS51257">
    <property type="entry name" value="PROKAR_LIPOPROTEIN"/>
    <property type="match status" value="1"/>
</dbReference>
<accession>A0A554VLN0</accession>
<evidence type="ECO:0000313" key="1">
    <source>
        <dbReference type="EMBL" id="TSE09069.1"/>
    </source>
</evidence>
<dbReference type="AlphaFoldDB" id="A0A554VLN0"/>
<organism evidence="1 2">
    <name type="scientific">Aquimarina algiphila</name>
    <dbReference type="NCBI Taxonomy" id="2047982"/>
    <lineage>
        <taxon>Bacteria</taxon>
        <taxon>Pseudomonadati</taxon>
        <taxon>Bacteroidota</taxon>
        <taxon>Flavobacteriia</taxon>
        <taxon>Flavobacteriales</taxon>
        <taxon>Flavobacteriaceae</taxon>
        <taxon>Aquimarina</taxon>
    </lineage>
</organism>
<dbReference type="OrthoDB" id="1162046at2"/>